<accession>A0A9R0S396</accession>
<protein>
    <recommendedName>
        <fullName evidence="1">Amidohydrolase 3 domain-containing protein</fullName>
    </recommendedName>
</protein>
<evidence type="ECO:0000313" key="3">
    <source>
        <dbReference type="Proteomes" id="UP000324705"/>
    </source>
</evidence>
<dbReference type="Pfam" id="PF07969">
    <property type="entry name" value="Amidohydro_3"/>
    <property type="match status" value="1"/>
</dbReference>
<dbReference type="AlphaFoldDB" id="A0A9R0S396"/>
<sequence length="135" mass="14997">MDGHMGLANSLAMKIAGIDKNTNDPVGGTIVRTTEREPTGLLVDAAMKLVFDVVREDSVNERREALLRASKHALMRGVTTVVDVGSYFPGTSEEQTWQDFSGSRIYFCSFSSITLFLDWNLICSEVLCLHHNRCL</sequence>
<keyword evidence="3" id="KW-1185">Reference proteome</keyword>
<organism evidence="2 3">
    <name type="scientific">Triticum turgidum subsp. durum</name>
    <name type="common">Durum wheat</name>
    <name type="synonym">Triticum durum</name>
    <dbReference type="NCBI Taxonomy" id="4567"/>
    <lineage>
        <taxon>Eukaryota</taxon>
        <taxon>Viridiplantae</taxon>
        <taxon>Streptophyta</taxon>
        <taxon>Embryophyta</taxon>
        <taxon>Tracheophyta</taxon>
        <taxon>Spermatophyta</taxon>
        <taxon>Magnoliopsida</taxon>
        <taxon>Liliopsida</taxon>
        <taxon>Poales</taxon>
        <taxon>Poaceae</taxon>
        <taxon>BOP clade</taxon>
        <taxon>Pooideae</taxon>
        <taxon>Triticodae</taxon>
        <taxon>Triticeae</taxon>
        <taxon>Triticinae</taxon>
        <taxon>Triticum</taxon>
    </lineage>
</organism>
<dbReference type="EMBL" id="LT934115">
    <property type="protein sequence ID" value="VAH69365.1"/>
    <property type="molecule type" value="Genomic_DNA"/>
</dbReference>
<evidence type="ECO:0000259" key="1">
    <source>
        <dbReference type="Pfam" id="PF07969"/>
    </source>
</evidence>
<dbReference type="Gramene" id="TRITD3Av1G269880.4">
    <property type="protein sequence ID" value="TRITD3Av1G269880.4"/>
    <property type="gene ID" value="TRITD3Av1G269880"/>
</dbReference>
<dbReference type="InterPro" id="IPR032466">
    <property type="entry name" value="Metal_Hydrolase"/>
</dbReference>
<name>A0A9R0S396_TRITD</name>
<reference evidence="2 3" key="1">
    <citation type="submission" date="2017-09" db="EMBL/GenBank/DDBJ databases">
        <authorList>
            <consortium name="International Durum Wheat Genome Sequencing Consortium (IDWGSC)"/>
            <person name="Milanesi L."/>
        </authorList>
    </citation>
    <scope>NUCLEOTIDE SEQUENCE [LARGE SCALE GENOMIC DNA]</scope>
    <source>
        <strain evidence="3">cv. Svevo</strain>
    </source>
</reference>
<dbReference type="Gene3D" id="3.10.310.70">
    <property type="match status" value="1"/>
</dbReference>
<gene>
    <name evidence="2" type="ORF">TRITD_3Av1G269880</name>
</gene>
<proteinExistence type="predicted"/>
<dbReference type="InterPro" id="IPR013108">
    <property type="entry name" value="Amidohydro_3"/>
</dbReference>
<feature type="domain" description="Amidohydrolase 3" evidence="1">
    <location>
        <begin position="2"/>
        <end position="97"/>
    </location>
</feature>
<dbReference type="Proteomes" id="UP000324705">
    <property type="component" value="Chromosome 3A"/>
</dbReference>
<dbReference type="PANTHER" id="PTHR22642">
    <property type="entry name" value="IMIDAZOLONEPROPIONASE"/>
    <property type="match status" value="1"/>
</dbReference>
<dbReference type="PANTHER" id="PTHR22642:SF2">
    <property type="entry name" value="PROTEIN LONG AFTER FAR-RED 3"/>
    <property type="match status" value="1"/>
</dbReference>
<dbReference type="Gene3D" id="3.20.20.140">
    <property type="entry name" value="Metal-dependent hydrolases"/>
    <property type="match status" value="1"/>
</dbReference>
<dbReference type="SUPFAM" id="SSF51556">
    <property type="entry name" value="Metallo-dependent hydrolases"/>
    <property type="match status" value="1"/>
</dbReference>
<evidence type="ECO:0000313" key="2">
    <source>
        <dbReference type="EMBL" id="VAH69365.1"/>
    </source>
</evidence>